<evidence type="ECO:0000256" key="1">
    <source>
        <dbReference type="SAM" id="MobiDB-lite"/>
    </source>
</evidence>
<dbReference type="EMBL" id="JABVXQ010000005">
    <property type="protein sequence ID" value="KAF6111807.1"/>
    <property type="molecule type" value="Genomic_DNA"/>
</dbReference>
<reference evidence="2 3" key="1">
    <citation type="journal article" date="2020" name="Nature">
        <title>Six reference-quality genomes reveal evolution of bat adaptations.</title>
        <authorList>
            <person name="Jebb D."/>
            <person name="Huang Z."/>
            <person name="Pippel M."/>
            <person name="Hughes G.M."/>
            <person name="Lavrichenko K."/>
            <person name="Devanna P."/>
            <person name="Winkler S."/>
            <person name="Jermiin L.S."/>
            <person name="Skirmuntt E.C."/>
            <person name="Katzourakis A."/>
            <person name="Burkitt-Gray L."/>
            <person name="Ray D.A."/>
            <person name="Sullivan K.A.M."/>
            <person name="Roscito J.G."/>
            <person name="Kirilenko B.M."/>
            <person name="Davalos L.M."/>
            <person name="Corthals A.P."/>
            <person name="Power M.L."/>
            <person name="Jones G."/>
            <person name="Ransome R.D."/>
            <person name="Dechmann D.K.N."/>
            <person name="Locatelli A.G."/>
            <person name="Puechmaille S.J."/>
            <person name="Fedrigo O."/>
            <person name="Jarvis E.D."/>
            <person name="Hiller M."/>
            <person name="Vernes S.C."/>
            <person name="Myers E.W."/>
            <person name="Teeling E.C."/>
        </authorList>
    </citation>
    <scope>NUCLEOTIDE SEQUENCE [LARGE SCALE GENOMIC DNA]</scope>
    <source>
        <strain evidence="2">Bat1K_MPI-CBG_1</strain>
    </source>
</reference>
<proteinExistence type="predicted"/>
<evidence type="ECO:0000313" key="2">
    <source>
        <dbReference type="EMBL" id="KAF6111807.1"/>
    </source>
</evidence>
<evidence type="ECO:0000313" key="3">
    <source>
        <dbReference type="Proteomes" id="UP000664940"/>
    </source>
</evidence>
<protein>
    <submittedName>
        <fullName evidence="2">Tctex1 domain containing 1</fullName>
    </submittedName>
</protein>
<comment type="caution">
    <text evidence="2">The sequence shown here is derived from an EMBL/GenBank/DDBJ whole genome shotgun (WGS) entry which is preliminary data.</text>
</comment>
<feature type="compositionally biased region" description="Basic and acidic residues" evidence="1">
    <location>
        <begin position="1"/>
        <end position="10"/>
    </location>
</feature>
<name>A0A834AC81_9CHIR</name>
<accession>A0A834AC81</accession>
<dbReference type="AlphaFoldDB" id="A0A834AC81"/>
<gene>
    <name evidence="2" type="ORF">HJG60_018685</name>
</gene>
<organism evidence="2 3">
    <name type="scientific">Phyllostomus discolor</name>
    <name type="common">pale spear-nosed bat</name>
    <dbReference type="NCBI Taxonomy" id="89673"/>
    <lineage>
        <taxon>Eukaryota</taxon>
        <taxon>Metazoa</taxon>
        <taxon>Chordata</taxon>
        <taxon>Craniata</taxon>
        <taxon>Vertebrata</taxon>
        <taxon>Euteleostomi</taxon>
        <taxon>Mammalia</taxon>
        <taxon>Eutheria</taxon>
        <taxon>Laurasiatheria</taxon>
        <taxon>Chiroptera</taxon>
        <taxon>Yangochiroptera</taxon>
        <taxon>Phyllostomidae</taxon>
        <taxon>Phyllostominae</taxon>
        <taxon>Phyllostomus</taxon>
    </lineage>
</organism>
<feature type="region of interest" description="Disordered" evidence="1">
    <location>
        <begin position="1"/>
        <end position="25"/>
    </location>
</feature>
<sequence length="139" mass="15296">MSDIAKDRTGHSLKNRGSASSLSRKELHGRIKGLLLYQSKTQGFTQARNVLRGPATRHLRNLISCSVLLAPPLQLLRPQGTPSKHQAASHLSAWARVSLRERLFSQTPTWLFSSPPPIPCSWRPISTLTAPPTPSTSLN</sequence>
<dbReference type="Proteomes" id="UP000664940">
    <property type="component" value="Unassembled WGS sequence"/>
</dbReference>